<dbReference type="AlphaFoldDB" id="A0A1Q3AHP3"/>
<evidence type="ECO:0000256" key="4">
    <source>
        <dbReference type="ARBA" id="ARBA00022499"/>
    </source>
</evidence>
<comment type="subcellular location">
    <subcellularLocation>
        <location evidence="2">Membrane</location>
        <topology evidence="2">Single-pass membrane protein</topology>
    </subcellularLocation>
</comment>
<feature type="active site" evidence="15">
    <location>
        <position position="167"/>
    </location>
</feature>
<gene>
    <name evidence="18" type="ORF">ZYGR_0AS05630</name>
</gene>
<dbReference type="CDD" id="cd05674">
    <property type="entry name" value="M20_yscS"/>
    <property type="match status" value="1"/>
</dbReference>
<evidence type="ECO:0000256" key="9">
    <source>
        <dbReference type="ARBA" id="ARBA00022801"/>
    </source>
</evidence>
<keyword evidence="4" id="KW-1017">Isopeptide bond</keyword>
<dbReference type="Gene3D" id="1.10.150.900">
    <property type="match status" value="1"/>
</dbReference>
<feature type="binding site" evidence="16">
    <location>
        <position position="165"/>
    </location>
    <ligand>
        <name>Zn(2+)</name>
        <dbReference type="ChEBI" id="CHEBI:29105"/>
        <label>2</label>
    </ligand>
</feature>
<name>A0A1Q3AHP3_ZYGRO</name>
<evidence type="ECO:0000256" key="14">
    <source>
        <dbReference type="ARBA" id="ARBA00023180"/>
    </source>
</evidence>
<dbReference type="Pfam" id="PF07687">
    <property type="entry name" value="M20_dimer"/>
    <property type="match status" value="1"/>
</dbReference>
<evidence type="ECO:0000256" key="1">
    <source>
        <dbReference type="ARBA" id="ARBA00001947"/>
    </source>
</evidence>
<feature type="domain" description="Peptidase M20 dimerisation" evidence="17">
    <location>
        <begin position="284"/>
        <end position="427"/>
    </location>
</feature>
<evidence type="ECO:0000256" key="6">
    <source>
        <dbReference type="ARBA" id="ARBA00022670"/>
    </source>
</evidence>
<feature type="binding site" evidence="16">
    <location>
        <position position="545"/>
    </location>
    <ligand>
        <name>Zn(2+)</name>
        <dbReference type="ChEBI" id="CHEBI:29105"/>
        <label>1</label>
    </ligand>
</feature>
<evidence type="ECO:0000256" key="5">
    <source>
        <dbReference type="ARBA" id="ARBA00022645"/>
    </source>
</evidence>
<reference evidence="18 19" key="1">
    <citation type="submission" date="2016-08" db="EMBL/GenBank/DDBJ databases">
        <title>Draft genome sequence of allopolyploid Zygosaccharomyces rouxii.</title>
        <authorList>
            <person name="Watanabe J."/>
            <person name="Uehara K."/>
            <person name="Mogi Y."/>
            <person name="Tsukioka Y."/>
        </authorList>
    </citation>
    <scope>NUCLEOTIDE SEQUENCE [LARGE SCALE GENOMIC DNA]</scope>
    <source>
        <strain evidence="18 19">NBRC 110957</strain>
    </source>
</reference>
<protein>
    <recommendedName>
        <fullName evidence="17">Peptidase M20 dimerisation domain-containing protein</fullName>
    </recommendedName>
</protein>
<dbReference type="GO" id="GO:0051603">
    <property type="term" value="P:proteolysis involved in protein catabolic process"/>
    <property type="evidence" value="ECO:0007669"/>
    <property type="project" value="TreeGrafter"/>
</dbReference>
<keyword evidence="7" id="KW-0812">Transmembrane</keyword>
<keyword evidence="10 16" id="KW-0862">Zinc</keyword>
<keyword evidence="14" id="KW-0325">Glycoprotein</keyword>
<feature type="binding site" evidence="16">
    <location>
        <position position="202"/>
    </location>
    <ligand>
        <name>Zn(2+)</name>
        <dbReference type="ChEBI" id="CHEBI:29105"/>
        <label>1</label>
    </ligand>
</feature>
<comment type="caution">
    <text evidence="18">The sequence shown here is derived from an EMBL/GenBank/DDBJ whole genome shotgun (WGS) entry which is preliminary data.</text>
</comment>
<evidence type="ECO:0000256" key="8">
    <source>
        <dbReference type="ARBA" id="ARBA00022723"/>
    </source>
</evidence>
<dbReference type="SUPFAM" id="SSF55031">
    <property type="entry name" value="Bacterial exopeptidase dimerisation domain"/>
    <property type="match status" value="1"/>
</dbReference>
<keyword evidence="5" id="KW-0121">Carboxypeptidase</keyword>
<dbReference type="InterPro" id="IPR011650">
    <property type="entry name" value="Peptidase_M20_dimer"/>
</dbReference>
<keyword evidence="9" id="KW-0378">Hydrolase</keyword>
<evidence type="ECO:0000256" key="2">
    <source>
        <dbReference type="ARBA" id="ARBA00004167"/>
    </source>
</evidence>
<evidence type="ECO:0000256" key="11">
    <source>
        <dbReference type="ARBA" id="ARBA00022843"/>
    </source>
</evidence>
<dbReference type="InterPro" id="IPR036264">
    <property type="entry name" value="Bact_exopeptidase_dim_dom"/>
</dbReference>
<feature type="active site" description="Proton acceptor" evidence="15">
    <location>
        <position position="236"/>
    </location>
</feature>
<comment type="similarity">
    <text evidence="3">Belongs to the peptidase M20A family.</text>
</comment>
<dbReference type="GO" id="GO:0000328">
    <property type="term" value="C:fungal-type vacuole lumen"/>
    <property type="evidence" value="ECO:0007669"/>
    <property type="project" value="TreeGrafter"/>
</dbReference>
<dbReference type="GO" id="GO:0004181">
    <property type="term" value="F:metallocarboxypeptidase activity"/>
    <property type="evidence" value="ECO:0007669"/>
    <property type="project" value="InterPro"/>
</dbReference>
<dbReference type="InterPro" id="IPR017141">
    <property type="entry name" value="Pept_M20_carboxypep"/>
</dbReference>
<evidence type="ECO:0000256" key="10">
    <source>
        <dbReference type="ARBA" id="ARBA00022833"/>
    </source>
</evidence>
<sequence>MIRLEDSFDRESHSLDFLSRHKKLLFSLGVLGTLGSYHVIASAQNEGSLLYGTKSQASGCPKIEAVMPAFDRSISLILSDEEYKKATIERLSGAIQIPTEIEDVYPSPKEDPEHFKYFYQFHDYLEKTFPLVHQHLKVEKINEIGLLYTWEGSESSLKPVIFMAHQDVVPVNKITWDEWEYPPFSGYYDQETDYVWGRGASDCKNLLTAELEAIEQLIRDCYTPQRTVLLSLGADEESSGTEGAKPLSQFIEQRYGKESIHSIVDEGNGVGFIDEHLAIAAPVNGEKGYVDTLITINGRGGHSSRPPDHTTIGVAAQFIKELESHNFKYQFEPDNPIYQLLTCAAEHSDTIPPKLKKAILGASKSRKDKKALSKFLASDESWRDLIRTTSAVDIITGGIKANALPEVTSFLVNHRIDIHSSVEETLDVDVYYAKKIAKKFGYGVSLNGEHLVPETELGTIEIIARDSLEPAPISPTSGPVWDLFAGTIQNVFENGVFTGRGDIDFYVATHLSSGNTDTRYYWNLTRHIYRFIASLVDESTAGTTHSVNERIKADGHLSAIAFVYQYIVNTGNVRD</sequence>
<dbReference type="SUPFAM" id="SSF53187">
    <property type="entry name" value="Zn-dependent exopeptidases"/>
    <property type="match status" value="1"/>
</dbReference>
<feature type="binding site" evidence="16">
    <location>
        <position position="265"/>
    </location>
    <ligand>
        <name>Zn(2+)</name>
        <dbReference type="ChEBI" id="CHEBI:29105"/>
        <label>2</label>
    </ligand>
</feature>
<dbReference type="InterPro" id="IPR002933">
    <property type="entry name" value="Peptidase_M20"/>
</dbReference>
<dbReference type="GO" id="GO:0016020">
    <property type="term" value="C:membrane"/>
    <property type="evidence" value="ECO:0007669"/>
    <property type="project" value="UniProtKB-SubCell"/>
</dbReference>
<evidence type="ECO:0000256" key="16">
    <source>
        <dbReference type="PIRSR" id="PIRSR037217-2"/>
    </source>
</evidence>
<dbReference type="PANTHER" id="PTHR45962:SF1">
    <property type="entry name" value="N-FATTY-ACYL-AMINO ACID SYNTHASE_HYDROLASE PM20D1"/>
    <property type="match status" value="1"/>
</dbReference>
<evidence type="ECO:0000313" key="19">
    <source>
        <dbReference type="Proteomes" id="UP000187013"/>
    </source>
</evidence>
<dbReference type="PIRSF" id="PIRSF037217">
    <property type="entry name" value="Carboxypeptidase_S"/>
    <property type="match status" value="1"/>
</dbReference>
<evidence type="ECO:0000256" key="3">
    <source>
        <dbReference type="ARBA" id="ARBA00006247"/>
    </source>
</evidence>
<proteinExistence type="inferred from homology"/>
<dbReference type="Proteomes" id="UP000187013">
    <property type="component" value="Unassembled WGS sequence"/>
</dbReference>
<organism evidence="18 19">
    <name type="scientific">Zygosaccharomyces rouxii</name>
    <dbReference type="NCBI Taxonomy" id="4956"/>
    <lineage>
        <taxon>Eukaryota</taxon>
        <taxon>Fungi</taxon>
        <taxon>Dikarya</taxon>
        <taxon>Ascomycota</taxon>
        <taxon>Saccharomycotina</taxon>
        <taxon>Saccharomycetes</taxon>
        <taxon>Saccharomycetales</taxon>
        <taxon>Saccharomycetaceae</taxon>
        <taxon>Zygosaccharomyces</taxon>
    </lineage>
</organism>
<dbReference type="Gene3D" id="3.40.630.10">
    <property type="entry name" value="Zn peptidases"/>
    <property type="match status" value="1"/>
</dbReference>
<keyword evidence="13" id="KW-0472">Membrane</keyword>
<keyword evidence="6" id="KW-0645">Protease</keyword>
<accession>A0A1Q3AHP3</accession>
<dbReference type="InterPro" id="IPR047177">
    <property type="entry name" value="Pept_M20A"/>
</dbReference>
<evidence type="ECO:0000313" key="18">
    <source>
        <dbReference type="EMBL" id="GAV55239.1"/>
    </source>
</evidence>
<keyword evidence="12" id="KW-1133">Transmembrane helix</keyword>
<feature type="binding site" evidence="16">
    <location>
        <position position="237"/>
    </location>
    <ligand>
        <name>Zn(2+)</name>
        <dbReference type="ChEBI" id="CHEBI:29105"/>
        <label>1</label>
    </ligand>
</feature>
<keyword evidence="11" id="KW-0832">Ubl conjugation</keyword>
<dbReference type="GO" id="GO:0046872">
    <property type="term" value="F:metal ion binding"/>
    <property type="evidence" value="ECO:0007669"/>
    <property type="project" value="UniProtKB-KW"/>
</dbReference>
<keyword evidence="8 16" id="KW-0479">Metal-binding</keyword>
<evidence type="ECO:0000259" key="17">
    <source>
        <dbReference type="Pfam" id="PF07687"/>
    </source>
</evidence>
<evidence type="ECO:0000256" key="15">
    <source>
        <dbReference type="PIRSR" id="PIRSR037217-1"/>
    </source>
</evidence>
<dbReference type="FunFam" id="3.40.630.10:FF:000098">
    <property type="entry name" value="Gly-Xaa carboxypeptidase"/>
    <property type="match status" value="1"/>
</dbReference>
<comment type="cofactor">
    <cofactor evidence="1">
        <name>Zn(2+)</name>
        <dbReference type="ChEBI" id="CHEBI:29105"/>
    </cofactor>
</comment>
<dbReference type="OrthoDB" id="3064516at2759"/>
<feature type="binding site" evidence="16">
    <location>
        <position position="202"/>
    </location>
    <ligand>
        <name>Zn(2+)</name>
        <dbReference type="ChEBI" id="CHEBI:29105"/>
        <label>2</label>
    </ligand>
</feature>
<dbReference type="Pfam" id="PF01546">
    <property type="entry name" value="Peptidase_M20"/>
    <property type="match status" value="1"/>
</dbReference>
<dbReference type="PANTHER" id="PTHR45962">
    <property type="entry name" value="N-FATTY-ACYL-AMINO ACID SYNTHASE/HYDROLASE PM20D1"/>
    <property type="match status" value="1"/>
</dbReference>
<evidence type="ECO:0000256" key="13">
    <source>
        <dbReference type="ARBA" id="ARBA00023136"/>
    </source>
</evidence>
<evidence type="ECO:0000256" key="7">
    <source>
        <dbReference type="ARBA" id="ARBA00022692"/>
    </source>
</evidence>
<dbReference type="Gene3D" id="3.30.70.360">
    <property type="match status" value="1"/>
</dbReference>
<evidence type="ECO:0000256" key="12">
    <source>
        <dbReference type="ARBA" id="ARBA00022989"/>
    </source>
</evidence>
<dbReference type="EMBL" id="BDGX01000045">
    <property type="protein sequence ID" value="GAV55239.1"/>
    <property type="molecule type" value="Genomic_DNA"/>
</dbReference>